<reference evidence="1 2" key="1">
    <citation type="submission" date="2017-07" db="EMBL/GenBank/DDBJ databases">
        <title>Annotated genome sequence of Bacterioplanes sanyensis isolated from Red Sea.</title>
        <authorList>
            <person name="Rehman Z.U."/>
        </authorList>
    </citation>
    <scope>NUCLEOTIDE SEQUENCE [LARGE SCALE GENOMIC DNA]</scope>
    <source>
        <strain evidence="1 2">NV9</strain>
    </source>
</reference>
<protein>
    <submittedName>
        <fullName evidence="1">Uncharacterized protein</fullName>
    </submittedName>
</protein>
<dbReference type="EMBL" id="CP022530">
    <property type="protein sequence ID" value="ASP40374.1"/>
    <property type="molecule type" value="Genomic_DNA"/>
</dbReference>
<evidence type="ECO:0000313" key="1">
    <source>
        <dbReference type="EMBL" id="ASP40374.1"/>
    </source>
</evidence>
<evidence type="ECO:0000313" key="2">
    <source>
        <dbReference type="Proteomes" id="UP000202440"/>
    </source>
</evidence>
<proteinExistence type="predicted"/>
<gene>
    <name evidence="1" type="ORF">CHH28_17570</name>
</gene>
<dbReference type="AlphaFoldDB" id="A0A222FPD1"/>
<dbReference type="Proteomes" id="UP000202440">
    <property type="component" value="Chromosome"/>
</dbReference>
<accession>A0A222FPD1</accession>
<name>A0A222FPD1_9GAMM</name>
<keyword evidence="2" id="KW-1185">Reference proteome</keyword>
<sequence>MGTRLIVCYWQYPPQTPAKGEPDCNGVMALPSHAALATKLTVTSAATTSFSSGSESPKR</sequence>
<dbReference type="KEGG" id="bsan:CHH28_17570"/>
<organism evidence="1 2">
    <name type="scientific">Bacterioplanes sanyensis</name>
    <dbReference type="NCBI Taxonomy" id="1249553"/>
    <lineage>
        <taxon>Bacteria</taxon>
        <taxon>Pseudomonadati</taxon>
        <taxon>Pseudomonadota</taxon>
        <taxon>Gammaproteobacteria</taxon>
        <taxon>Oceanospirillales</taxon>
        <taxon>Oceanospirillaceae</taxon>
        <taxon>Bacterioplanes</taxon>
    </lineage>
</organism>